<accession>A0AAD6BAR0</accession>
<sequence>MVFQESQTLVHKLHDKQLQVFVNFLACFIKPEHLKISPKALSELDLANRTLYSQLYIGKVAENQEAARRKHPVKLPLKSKTLQALSSIDPVVRGHSEAGTQLMKLAGILQHLVPPESDITQEIIRYNVDLTLAQYHEGDNMVMWWAHVMSTWKYPALSGVIRGALSIFHGPMLESSFNLMGDILDPKSSRMNIATLDAIQTAKYAMKSRGMTATMMFKREDERF</sequence>
<comment type="caution">
    <text evidence="1">The sequence shown here is derived from an EMBL/GenBank/DDBJ whole genome shotgun (WGS) entry which is preliminary data.</text>
</comment>
<evidence type="ECO:0000313" key="2">
    <source>
        <dbReference type="Proteomes" id="UP001219934"/>
    </source>
</evidence>
<gene>
    <name evidence="1" type="ORF">JOQ06_026758</name>
</gene>
<protein>
    <recommendedName>
        <fullName evidence="3">HAT C-terminal dimerisation domain-containing protein</fullName>
    </recommendedName>
</protein>
<dbReference type="Proteomes" id="UP001219934">
    <property type="component" value="Unassembled WGS sequence"/>
</dbReference>
<evidence type="ECO:0000313" key="1">
    <source>
        <dbReference type="EMBL" id="KAJ4940455.1"/>
    </source>
</evidence>
<name>A0AAD6BAR0_9TELE</name>
<organism evidence="1 2">
    <name type="scientific">Pogonophryne albipinna</name>
    <dbReference type="NCBI Taxonomy" id="1090488"/>
    <lineage>
        <taxon>Eukaryota</taxon>
        <taxon>Metazoa</taxon>
        <taxon>Chordata</taxon>
        <taxon>Craniata</taxon>
        <taxon>Vertebrata</taxon>
        <taxon>Euteleostomi</taxon>
        <taxon>Actinopterygii</taxon>
        <taxon>Neopterygii</taxon>
        <taxon>Teleostei</taxon>
        <taxon>Neoteleostei</taxon>
        <taxon>Acanthomorphata</taxon>
        <taxon>Eupercaria</taxon>
        <taxon>Perciformes</taxon>
        <taxon>Notothenioidei</taxon>
        <taxon>Pogonophryne</taxon>
    </lineage>
</organism>
<dbReference type="AlphaFoldDB" id="A0AAD6BAR0"/>
<dbReference type="EMBL" id="JAPTMU010000007">
    <property type="protein sequence ID" value="KAJ4940455.1"/>
    <property type="molecule type" value="Genomic_DNA"/>
</dbReference>
<keyword evidence="2" id="KW-1185">Reference proteome</keyword>
<reference evidence="1" key="1">
    <citation type="submission" date="2022-11" db="EMBL/GenBank/DDBJ databases">
        <title>Chromosome-level genome of Pogonophryne albipinna.</title>
        <authorList>
            <person name="Jo E."/>
        </authorList>
    </citation>
    <scope>NUCLEOTIDE SEQUENCE</scope>
    <source>
        <strain evidence="1">SGF0006</strain>
        <tissue evidence="1">Muscle</tissue>
    </source>
</reference>
<proteinExistence type="predicted"/>
<evidence type="ECO:0008006" key="3">
    <source>
        <dbReference type="Google" id="ProtNLM"/>
    </source>
</evidence>